<dbReference type="NCBIfam" id="TIGR01662">
    <property type="entry name" value="HAD-SF-IIIA"/>
    <property type="match status" value="1"/>
</dbReference>
<gene>
    <name evidence="1" type="primary">ppaX</name>
    <name evidence="1" type="ORF">J3A84_03400</name>
</gene>
<reference evidence="1" key="1">
    <citation type="submission" date="2021-03" db="EMBL/GenBank/DDBJ databases">
        <title>Proteiniclasticum marinus sp. nov., isolated from tidal flat sediment.</title>
        <authorList>
            <person name="Namirimu T."/>
            <person name="Yang J.-A."/>
            <person name="Yang S.-H."/>
            <person name="Kim Y.-J."/>
            <person name="Kwon K.K."/>
        </authorList>
    </citation>
    <scope>NUCLEOTIDE SEQUENCE</scope>
    <source>
        <strain evidence="1">SCR006</strain>
    </source>
</reference>
<name>A0A939KJV7_9CLOT</name>
<dbReference type="FunFam" id="3.40.50.1000:FF:000022">
    <property type="entry name" value="Phosphoglycolate phosphatase"/>
    <property type="match status" value="1"/>
</dbReference>
<dbReference type="RefSeq" id="WP_207598609.1">
    <property type="nucleotide sequence ID" value="NZ_JAFNJU010000002.1"/>
</dbReference>
<dbReference type="InterPro" id="IPR036412">
    <property type="entry name" value="HAD-like_sf"/>
</dbReference>
<dbReference type="SUPFAM" id="SSF56784">
    <property type="entry name" value="HAD-like"/>
    <property type="match status" value="1"/>
</dbReference>
<evidence type="ECO:0000313" key="2">
    <source>
        <dbReference type="Proteomes" id="UP000664218"/>
    </source>
</evidence>
<dbReference type="GO" id="GO:0005829">
    <property type="term" value="C:cytosol"/>
    <property type="evidence" value="ECO:0007669"/>
    <property type="project" value="TreeGrafter"/>
</dbReference>
<dbReference type="InterPro" id="IPR006439">
    <property type="entry name" value="HAD-SF_hydro_IA"/>
</dbReference>
<dbReference type="NCBIfam" id="TIGR01509">
    <property type="entry name" value="HAD-SF-IA-v3"/>
    <property type="match status" value="1"/>
</dbReference>
<dbReference type="SFLD" id="SFLDG01129">
    <property type="entry name" value="C1.5:_HAD__Beta-PGM__Phosphata"/>
    <property type="match status" value="1"/>
</dbReference>
<dbReference type="InterPro" id="IPR041492">
    <property type="entry name" value="HAD_2"/>
</dbReference>
<dbReference type="EMBL" id="JAFNJU010000002">
    <property type="protein sequence ID" value="MBO1264090.1"/>
    <property type="molecule type" value="Genomic_DNA"/>
</dbReference>
<keyword evidence="2" id="KW-1185">Reference proteome</keyword>
<dbReference type="NCBIfam" id="NF009804">
    <property type="entry name" value="PRK13288.1"/>
    <property type="match status" value="1"/>
</dbReference>
<accession>A0A939KJV7</accession>
<dbReference type="InterPro" id="IPR023214">
    <property type="entry name" value="HAD_sf"/>
</dbReference>
<dbReference type="Pfam" id="PF13419">
    <property type="entry name" value="HAD_2"/>
    <property type="match status" value="1"/>
</dbReference>
<dbReference type="Gene3D" id="1.10.150.240">
    <property type="entry name" value="Putative phosphatase, domain 2"/>
    <property type="match status" value="1"/>
</dbReference>
<comment type="caution">
    <text evidence="1">The sequence shown here is derived from an EMBL/GenBank/DDBJ whole genome shotgun (WGS) entry which is preliminary data.</text>
</comment>
<dbReference type="GO" id="GO:0004427">
    <property type="term" value="F:inorganic diphosphate phosphatase activity"/>
    <property type="evidence" value="ECO:0007669"/>
    <property type="project" value="UniProtKB-EC"/>
</dbReference>
<sequence length="223" mass="25526">MIEAVLFDLDGTVANTNELIYESFRRLFYDKMKMEVADEEIYSLFGEPLENSLKKYAEDTSELMLFFRAFNESNHDQMIRPFEGVEEALIKLREKGLKLGIVTSKREGMARRSLEALGLTEYFEVVITPESTEKHKPEPEPIYKACELLGGIDPENTVMVGDASYDILCGNRAGATSVAVSYSMIHPETIKLAKPHYMVDDLRELVELIHRLNTERSKEESFR</sequence>
<dbReference type="SFLD" id="SFLDG01135">
    <property type="entry name" value="C1.5.6:_HAD__Beta-PGM__Phospha"/>
    <property type="match status" value="1"/>
</dbReference>
<dbReference type="AlphaFoldDB" id="A0A939KJV7"/>
<dbReference type="NCBIfam" id="TIGR01549">
    <property type="entry name" value="HAD-SF-IA-v1"/>
    <property type="match status" value="1"/>
</dbReference>
<dbReference type="EC" id="3.6.1.1" evidence="1"/>
<dbReference type="GO" id="GO:0008967">
    <property type="term" value="F:phosphoglycolate phosphatase activity"/>
    <property type="evidence" value="ECO:0007669"/>
    <property type="project" value="TreeGrafter"/>
</dbReference>
<organism evidence="1 2">
    <name type="scientific">Proteiniclasticum aestuarii</name>
    <dbReference type="NCBI Taxonomy" id="2817862"/>
    <lineage>
        <taxon>Bacteria</taxon>
        <taxon>Bacillati</taxon>
        <taxon>Bacillota</taxon>
        <taxon>Clostridia</taxon>
        <taxon>Eubacteriales</taxon>
        <taxon>Clostridiaceae</taxon>
        <taxon>Proteiniclasticum</taxon>
    </lineage>
</organism>
<dbReference type="Gene3D" id="3.40.50.1000">
    <property type="entry name" value="HAD superfamily/HAD-like"/>
    <property type="match status" value="1"/>
</dbReference>
<protein>
    <submittedName>
        <fullName evidence="1">Pyrophosphatase PpaX</fullName>
        <ecNumber evidence="1">3.6.1.1</ecNumber>
    </submittedName>
</protein>
<dbReference type="GO" id="GO:0006281">
    <property type="term" value="P:DNA repair"/>
    <property type="evidence" value="ECO:0007669"/>
    <property type="project" value="TreeGrafter"/>
</dbReference>
<dbReference type="SFLD" id="SFLDS00003">
    <property type="entry name" value="Haloacid_Dehalogenase"/>
    <property type="match status" value="1"/>
</dbReference>
<dbReference type="InterPro" id="IPR006549">
    <property type="entry name" value="HAD-SF_hydro_IIIA"/>
</dbReference>
<dbReference type="PRINTS" id="PR00413">
    <property type="entry name" value="HADHALOGNASE"/>
</dbReference>
<proteinExistence type="predicted"/>
<evidence type="ECO:0000313" key="1">
    <source>
        <dbReference type="EMBL" id="MBO1264090.1"/>
    </source>
</evidence>
<dbReference type="PANTHER" id="PTHR43434">
    <property type="entry name" value="PHOSPHOGLYCOLATE PHOSPHATASE"/>
    <property type="match status" value="1"/>
</dbReference>
<dbReference type="InterPro" id="IPR050155">
    <property type="entry name" value="HAD-like_hydrolase_sf"/>
</dbReference>
<dbReference type="InterPro" id="IPR023198">
    <property type="entry name" value="PGP-like_dom2"/>
</dbReference>
<dbReference type="PANTHER" id="PTHR43434:SF26">
    <property type="entry name" value="PYROPHOSPHATASE PPAX"/>
    <property type="match status" value="1"/>
</dbReference>
<dbReference type="Proteomes" id="UP000664218">
    <property type="component" value="Unassembled WGS sequence"/>
</dbReference>
<keyword evidence="1" id="KW-0378">Hydrolase</keyword>